<proteinExistence type="predicted"/>
<protein>
    <submittedName>
        <fullName evidence="1">Uncharacterized protein</fullName>
    </submittedName>
</protein>
<evidence type="ECO:0000313" key="1">
    <source>
        <dbReference type="EMBL" id="RAP74281.1"/>
    </source>
</evidence>
<name>A0A328TYQ2_9BACL</name>
<comment type="caution">
    <text evidence="1">The sequence shown here is derived from an EMBL/GenBank/DDBJ whole genome shotgun (WGS) entry which is preliminary data.</text>
</comment>
<reference evidence="1 2" key="1">
    <citation type="submission" date="2018-06" db="EMBL/GenBank/DDBJ databases">
        <title>Paenibacillus montanisoli sp. nov., isolated from mountain area soil.</title>
        <authorList>
            <person name="Wu M."/>
        </authorList>
    </citation>
    <scope>NUCLEOTIDE SEQUENCE [LARGE SCALE GENOMIC DNA]</scope>
    <source>
        <strain evidence="1 2">RA17</strain>
    </source>
</reference>
<gene>
    <name evidence="1" type="ORF">DL346_24815</name>
</gene>
<evidence type="ECO:0000313" key="2">
    <source>
        <dbReference type="Proteomes" id="UP000249260"/>
    </source>
</evidence>
<dbReference type="AlphaFoldDB" id="A0A328TYQ2"/>
<dbReference type="EMBL" id="QLUW01000005">
    <property type="protein sequence ID" value="RAP74281.1"/>
    <property type="molecule type" value="Genomic_DNA"/>
</dbReference>
<organism evidence="1 2">
    <name type="scientific">Paenibacillus montanisoli</name>
    <dbReference type="NCBI Taxonomy" id="2081970"/>
    <lineage>
        <taxon>Bacteria</taxon>
        <taxon>Bacillati</taxon>
        <taxon>Bacillota</taxon>
        <taxon>Bacilli</taxon>
        <taxon>Bacillales</taxon>
        <taxon>Paenibacillaceae</taxon>
        <taxon>Paenibacillus</taxon>
    </lineage>
</organism>
<accession>A0A328TYQ2</accession>
<dbReference type="Proteomes" id="UP000249260">
    <property type="component" value="Unassembled WGS sequence"/>
</dbReference>
<keyword evidence="2" id="KW-1185">Reference proteome</keyword>
<sequence length="59" mass="6938">MSFNVIIGIMPIFCILPVIVMEQDHTLLDYGERSRMEWVFAYVEEVIYGKKELGMFCMT</sequence>